<dbReference type="PATRIC" id="fig|273677.3.peg.750"/>
<keyword evidence="2" id="KW-0472">Membrane</keyword>
<keyword evidence="2" id="KW-0812">Transmembrane</keyword>
<feature type="transmembrane region" description="Helical" evidence="2">
    <location>
        <begin position="59"/>
        <end position="81"/>
    </location>
</feature>
<dbReference type="EMBL" id="JFYO01000002">
    <property type="protein sequence ID" value="EZP29248.1"/>
    <property type="molecule type" value="Genomic_DNA"/>
</dbReference>
<name>A0A031FXF9_9MICO</name>
<accession>A0A031FXF9</accession>
<proteinExistence type="predicted"/>
<keyword evidence="2" id="KW-1133">Transmembrane helix</keyword>
<evidence type="ECO:0000256" key="1">
    <source>
        <dbReference type="SAM" id="MobiDB-lite"/>
    </source>
</evidence>
<dbReference type="Proteomes" id="UP000024001">
    <property type="component" value="Unassembled WGS sequence"/>
</dbReference>
<dbReference type="AlphaFoldDB" id="A0A031FXF9"/>
<feature type="transmembrane region" description="Helical" evidence="2">
    <location>
        <begin position="36"/>
        <end position="53"/>
    </location>
</feature>
<keyword evidence="4" id="KW-1185">Reference proteome</keyword>
<gene>
    <name evidence="3" type="ORF">BW34_00765</name>
</gene>
<comment type="caution">
    <text evidence="3">The sequence shown here is derived from an EMBL/GenBank/DDBJ whole genome shotgun (WGS) entry which is preliminary data.</text>
</comment>
<reference evidence="3 4" key="1">
    <citation type="submission" date="2014-03" db="EMBL/GenBank/DDBJ databases">
        <title>Draft Genome Sequences of 13 Willow Endophytes.</title>
        <authorList>
            <person name="Gan H.Y."/>
            <person name="Gan H.M."/>
            <person name="Savka M.A."/>
            <person name="Hudson A.O."/>
        </authorList>
    </citation>
    <scope>NUCLEOTIDE SEQUENCE [LARGE SCALE GENOMIC DNA]</scope>
    <source>
        <strain evidence="3 4">RIT293</strain>
    </source>
</reference>
<evidence type="ECO:0000256" key="2">
    <source>
        <dbReference type="SAM" id="Phobius"/>
    </source>
</evidence>
<evidence type="ECO:0000313" key="4">
    <source>
        <dbReference type="Proteomes" id="UP000024001"/>
    </source>
</evidence>
<evidence type="ECO:0000313" key="3">
    <source>
        <dbReference type="EMBL" id="EZP29248.1"/>
    </source>
</evidence>
<organism evidence="3 4">
    <name type="scientific">Microbacterium oleivorans</name>
    <dbReference type="NCBI Taxonomy" id="273677"/>
    <lineage>
        <taxon>Bacteria</taxon>
        <taxon>Bacillati</taxon>
        <taxon>Actinomycetota</taxon>
        <taxon>Actinomycetes</taxon>
        <taxon>Micrococcales</taxon>
        <taxon>Microbacteriaceae</taxon>
        <taxon>Microbacterium</taxon>
    </lineage>
</organism>
<feature type="region of interest" description="Disordered" evidence="1">
    <location>
        <begin position="1"/>
        <end position="21"/>
    </location>
</feature>
<protein>
    <submittedName>
        <fullName evidence="3">Uncharacterized protein</fullName>
    </submittedName>
</protein>
<sequence>MLGHGSIMAAPADTRPAGSVRGMTAGDIASRVRRSGAGAVVAVITGAAAVLAWRSGRDLAWVPLVSTALVVAGYLAAVALFDNAMR</sequence>